<dbReference type="InterPro" id="IPR020904">
    <property type="entry name" value="Sc_DH/Rdtase_CS"/>
</dbReference>
<dbReference type="OrthoDB" id="9808814at2"/>
<dbReference type="RefSeq" id="WP_021331455.1">
    <property type="nucleotide sequence ID" value="NZ_AUZJ01000066.1"/>
</dbReference>
<evidence type="ECO:0000256" key="2">
    <source>
        <dbReference type="ARBA" id="ARBA00023002"/>
    </source>
</evidence>
<dbReference type="PRINTS" id="PR00081">
    <property type="entry name" value="GDHRDH"/>
</dbReference>
<evidence type="ECO:0000313" key="12">
    <source>
        <dbReference type="EMBL" id="ERF59564.1"/>
    </source>
</evidence>
<dbReference type="STRING" id="1125725.HMPREF1325_1750"/>
<sequence>MKKIGIVTGASSGMGAEFALQIARQKNCDELWLIARRKEKLDALCEKIESQKGVVPRAVAMDIRGREGVERFARLLEKEAGDFTVDILVNNAGFGTYGPFSETDVMRELDMIDLNCTALTGLCGVSLPYMKCGSLIINTASLAAFSPLGNFAVYAATKAYVLSFTLALAAEVRQRGIRVCALCPGSVSTEFASVASNGARKEVLRGIASDTVVAHCLKRARRGKKIVLMRWKWKFFAAASRWLGRYTIARFTYEHWKRPYRK</sequence>
<evidence type="ECO:0000256" key="6">
    <source>
        <dbReference type="ARBA" id="ARBA00044065"/>
    </source>
</evidence>
<dbReference type="PANTHER" id="PTHR43086:SF3">
    <property type="entry name" value="NADP-DEPENDENT 3-HYDROXY ACID DEHYDROGENASE YDFG"/>
    <property type="match status" value="1"/>
</dbReference>
<evidence type="ECO:0000256" key="10">
    <source>
        <dbReference type="ARBA" id="ARBA00047274"/>
    </source>
</evidence>
<name>U1GSE1_TRESO</name>
<comment type="function">
    <text evidence="9">NADP-dependent dehydrogenase with broad substrate specificity acting on 3-hydroxy acids. Catalyzes the NADP-dependent oxidation of L-allo-threonine to L-2-amino-3-keto-butyrate, which is spontaneously decarboxylated into aminoacetone. Also acts on D-threonine, L-serine, D-serine, D-3-hydroxyisobutyrate, L-3-hydroxyisobutyrate, D-glycerate and L-glycerate. Able to catalyze the reduction of the malonic semialdehyde to 3-hydroxypropionic acid. YdfG is apparently supplementing RutE, the presumed malonic semialdehyde reductase involved in pyrimidine degradation since both are able to detoxify malonic semialdehyde.</text>
</comment>
<dbReference type="PANTHER" id="PTHR43086">
    <property type="entry name" value="VERY-LONG-CHAIN 3-OXOOACYL-COA REDUCTASE"/>
    <property type="match status" value="1"/>
</dbReference>
<comment type="catalytic activity">
    <reaction evidence="3">
        <text>L-allo-threonine + NADP(+) = aminoacetone + CO2 + NADPH</text>
        <dbReference type="Rhea" id="RHEA:43524"/>
        <dbReference type="ChEBI" id="CHEBI:16526"/>
        <dbReference type="ChEBI" id="CHEBI:57783"/>
        <dbReference type="ChEBI" id="CHEBI:58320"/>
        <dbReference type="ChEBI" id="CHEBI:58349"/>
        <dbReference type="ChEBI" id="CHEBI:58585"/>
        <dbReference type="EC" id="1.1.1.381"/>
    </reaction>
</comment>
<dbReference type="EMBL" id="AVQI01000080">
    <property type="protein sequence ID" value="ERJ98482.1"/>
    <property type="molecule type" value="Genomic_DNA"/>
</dbReference>
<proteinExistence type="inferred from homology"/>
<dbReference type="PIRSF" id="PIRSF000126">
    <property type="entry name" value="11-beta-HSD1"/>
    <property type="match status" value="1"/>
</dbReference>
<dbReference type="Proteomes" id="UP000016412">
    <property type="component" value="Unassembled WGS sequence"/>
</dbReference>
<dbReference type="InterPro" id="IPR002347">
    <property type="entry name" value="SDR_fam"/>
</dbReference>
<comment type="similarity">
    <text evidence="1 11">Belongs to the short-chain dehydrogenases/reductases (SDR) family.</text>
</comment>
<organism evidence="12 14">
    <name type="scientific">Treponema socranskii subsp. socranskii VPI DR56BR1116 = ATCC 35536</name>
    <dbReference type="NCBI Taxonomy" id="1125725"/>
    <lineage>
        <taxon>Bacteria</taxon>
        <taxon>Pseudomonadati</taxon>
        <taxon>Spirochaetota</taxon>
        <taxon>Spirochaetia</taxon>
        <taxon>Spirochaetales</taxon>
        <taxon>Treponemataceae</taxon>
        <taxon>Treponema</taxon>
    </lineage>
</organism>
<dbReference type="EMBL" id="AUZJ01000066">
    <property type="protein sequence ID" value="ERF59564.1"/>
    <property type="molecule type" value="Genomic_DNA"/>
</dbReference>
<evidence type="ECO:0000256" key="1">
    <source>
        <dbReference type="ARBA" id="ARBA00006484"/>
    </source>
</evidence>
<keyword evidence="2" id="KW-0560">Oxidoreductase</keyword>
<evidence type="ECO:0000256" key="3">
    <source>
        <dbReference type="ARBA" id="ARBA00043812"/>
    </source>
</evidence>
<dbReference type="GO" id="GO:0035527">
    <property type="term" value="F:3-hydroxypropionate dehydrogenase (NADP+) activity"/>
    <property type="evidence" value="ECO:0007669"/>
    <property type="project" value="UniProtKB-EC"/>
</dbReference>
<dbReference type="SUPFAM" id="SSF51735">
    <property type="entry name" value="NAD(P)-binding Rossmann-fold domains"/>
    <property type="match status" value="1"/>
</dbReference>
<gene>
    <name evidence="13" type="ORF">HMPREF0860_0341</name>
    <name evidence="12" type="ORF">HMPREF1325_1750</name>
</gene>
<evidence type="ECO:0000256" key="5">
    <source>
        <dbReference type="ARBA" id="ARBA00044059"/>
    </source>
</evidence>
<evidence type="ECO:0000313" key="13">
    <source>
        <dbReference type="EMBL" id="ERJ98482.1"/>
    </source>
</evidence>
<dbReference type="eggNOG" id="COG0300">
    <property type="taxonomic scope" value="Bacteria"/>
</dbReference>
<accession>U1GSE1</accession>
<dbReference type="PRINTS" id="PR00080">
    <property type="entry name" value="SDRFAMILY"/>
</dbReference>
<dbReference type="Gene3D" id="3.40.50.720">
    <property type="entry name" value="NAD(P)-binding Rossmann-like Domain"/>
    <property type="match status" value="1"/>
</dbReference>
<evidence type="ECO:0000256" key="4">
    <source>
        <dbReference type="ARBA" id="ARBA00044050"/>
    </source>
</evidence>
<dbReference type="PROSITE" id="PS00061">
    <property type="entry name" value="ADH_SHORT"/>
    <property type="match status" value="1"/>
</dbReference>
<dbReference type="PATRIC" id="fig|1125725.3.peg.2506"/>
<dbReference type="AlphaFoldDB" id="U1GSE1"/>
<evidence type="ECO:0000256" key="11">
    <source>
        <dbReference type="RuleBase" id="RU000363"/>
    </source>
</evidence>
<dbReference type="Proteomes" id="UP000016646">
    <property type="component" value="Unassembled WGS sequence"/>
</dbReference>
<evidence type="ECO:0000256" key="8">
    <source>
        <dbReference type="ARBA" id="ARBA00044349"/>
    </source>
</evidence>
<dbReference type="Pfam" id="PF00106">
    <property type="entry name" value="adh_short"/>
    <property type="match status" value="1"/>
</dbReference>
<evidence type="ECO:0000313" key="14">
    <source>
        <dbReference type="Proteomes" id="UP000016412"/>
    </source>
</evidence>
<comment type="caution">
    <text evidence="12">The sequence shown here is derived from an EMBL/GenBank/DDBJ whole genome shotgun (WGS) entry which is preliminary data.</text>
</comment>
<protein>
    <recommendedName>
        <fullName evidence="6">NADP-dependent 3-hydroxy acid dehydrogenase YdfG</fullName>
        <ecNumber evidence="4">1.1.1.298</ecNumber>
        <ecNumber evidence="5">1.1.1.381</ecNumber>
    </recommendedName>
    <alternativeName>
        <fullName evidence="8">L-allo-threonine dehydrogenase</fullName>
    </alternativeName>
    <alternativeName>
        <fullName evidence="7">Malonic semialdehyde reductase</fullName>
    </alternativeName>
</protein>
<evidence type="ECO:0000256" key="9">
    <source>
        <dbReference type="ARBA" id="ARBA00045650"/>
    </source>
</evidence>
<reference evidence="14 15" key="1">
    <citation type="submission" date="2013-08" db="EMBL/GenBank/DDBJ databases">
        <authorList>
            <person name="Durkin A.S."/>
            <person name="Haft D.R."/>
            <person name="McCorrison J."/>
            <person name="Torralba M."/>
            <person name="Gillis M."/>
            <person name="Haft D.H."/>
            <person name="Methe B."/>
            <person name="Sutton G."/>
            <person name="Nelson K.E."/>
        </authorList>
    </citation>
    <scope>NUCLEOTIDE SEQUENCE [LARGE SCALE GENOMIC DNA]</scope>
    <source>
        <strain evidence="13 15">ATCC 35536</strain>
        <strain evidence="12 14">VPI DR56BR1116</strain>
    </source>
</reference>
<keyword evidence="15" id="KW-1185">Reference proteome</keyword>
<evidence type="ECO:0000256" key="7">
    <source>
        <dbReference type="ARBA" id="ARBA00044271"/>
    </source>
</evidence>
<dbReference type="EC" id="1.1.1.381" evidence="5"/>
<evidence type="ECO:0000313" key="15">
    <source>
        <dbReference type="Proteomes" id="UP000016646"/>
    </source>
</evidence>
<comment type="catalytic activity">
    <reaction evidence="10">
        <text>3-hydroxypropanoate + NADP(+) = 3-oxopropanoate + NADPH + H(+)</text>
        <dbReference type="Rhea" id="RHEA:26438"/>
        <dbReference type="ChEBI" id="CHEBI:15378"/>
        <dbReference type="ChEBI" id="CHEBI:16510"/>
        <dbReference type="ChEBI" id="CHEBI:33190"/>
        <dbReference type="ChEBI" id="CHEBI:57783"/>
        <dbReference type="ChEBI" id="CHEBI:58349"/>
        <dbReference type="EC" id="1.1.1.298"/>
    </reaction>
</comment>
<dbReference type="InterPro" id="IPR036291">
    <property type="entry name" value="NAD(P)-bd_dom_sf"/>
</dbReference>
<dbReference type="EC" id="1.1.1.298" evidence="4"/>